<dbReference type="InterPro" id="IPR038559">
    <property type="entry name" value="XkdN-like_sf"/>
</dbReference>
<name>A0A9D2SCA6_9FIRM</name>
<reference evidence="1" key="1">
    <citation type="journal article" date="2021" name="PeerJ">
        <title>Extensive microbial diversity within the chicken gut microbiome revealed by metagenomics and culture.</title>
        <authorList>
            <person name="Gilroy R."/>
            <person name="Ravi A."/>
            <person name="Getino M."/>
            <person name="Pursley I."/>
            <person name="Horton D.L."/>
            <person name="Alikhan N.F."/>
            <person name="Baker D."/>
            <person name="Gharbi K."/>
            <person name="Hall N."/>
            <person name="Watson M."/>
            <person name="Adriaenssens E.M."/>
            <person name="Foster-Nyarko E."/>
            <person name="Jarju S."/>
            <person name="Secka A."/>
            <person name="Antonio M."/>
            <person name="Oren A."/>
            <person name="Chaudhuri R.R."/>
            <person name="La Ragione R."/>
            <person name="Hildebrand F."/>
            <person name="Pallen M.J."/>
        </authorList>
    </citation>
    <scope>NUCLEOTIDE SEQUENCE</scope>
    <source>
        <strain evidence="1">CHK192-8294</strain>
    </source>
</reference>
<comment type="caution">
    <text evidence="1">The sequence shown here is derived from an EMBL/GenBank/DDBJ whole genome shotgun (WGS) entry which is preliminary data.</text>
</comment>
<accession>A0A9D2SCA6</accession>
<dbReference type="InterPro" id="IPR014986">
    <property type="entry name" value="XkdN-like"/>
</dbReference>
<dbReference type="EMBL" id="DWXO01000080">
    <property type="protein sequence ID" value="HJB81005.1"/>
    <property type="molecule type" value="Genomic_DNA"/>
</dbReference>
<protein>
    <recommendedName>
        <fullName evidence="3">XkdN-like protein</fullName>
    </recommendedName>
</protein>
<reference evidence="1" key="2">
    <citation type="submission" date="2021-04" db="EMBL/GenBank/DDBJ databases">
        <authorList>
            <person name="Gilroy R."/>
        </authorList>
    </citation>
    <scope>NUCLEOTIDE SEQUENCE</scope>
    <source>
        <strain evidence="1">CHK192-8294</strain>
    </source>
</reference>
<dbReference type="Proteomes" id="UP000823921">
    <property type="component" value="Unassembled WGS sequence"/>
</dbReference>
<organism evidence="1 2">
    <name type="scientific">Candidatus Flavonifractor intestinigallinarum</name>
    <dbReference type="NCBI Taxonomy" id="2838586"/>
    <lineage>
        <taxon>Bacteria</taxon>
        <taxon>Bacillati</taxon>
        <taxon>Bacillota</taxon>
        <taxon>Clostridia</taxon>
        <taxon>Eubacteriales</taxon>
        <taxon>Oscillospiraceae</taxon>
        <taxon>Flavonifractor</taxon>
    </lineage>
</organism>
<evidence type="ECO:0008006" key="3">
    <source>
        <dbReference type="Google" id="ProtNLM"/>
    </source>
</evidence>
<dbReference type="Pfam" id="PF08890">
    <property type="entry name" value="Phage_TAC_5"/>
    <property type="match status" value="1"/>
</dbReference>
<evidence type="ECO:0000313" key="1">
    <source>
        <dbReference type="EMBL" id="HJB81005.1"/>
    </source>
</evidence>
<sequence length="137" mass="15535">MEERKENREETKMDMVSLLLRPELPNVLKELPTARFKVTRLSQILGTDAVFTLRGLPYGKVQKLRQSGDPDVQIQILLQGCVDPDLKDPALKERFGGATPVETVKRMLLAGEIEDLSREVERLCGFRRSTIEEVKNG</sequence>
<proteinExistence type="predicted"/>
<evidence type="ECO:0000313" key="2">
    <source>
        <dbReference type="Proteomes" id="UP000823921"/>
    </source>
</evidence>
<dbReference type="AlphaFoldDB" id="A0A9D2SCA6"/>
<dbReference type="Gene3D" id="3.30.2220.30">
    <property type="match status" value="1"/>
</dbReference>
<gene>
    <name evidence="1" type="ORF">H9712_08465</name>
</gene>